<reference evidence="1" key="2">
    <citation type="submission" date="2022-01" db="EMBL/GenBank/DDBJ databases">
        <authorList>
            <person name="Yamashiro T."/>
            <person name="Shiraishi A."/>
            <person name="Satake H."/>
            <person name="Nakayama K."/>
        </authorList>
    </citation>
    <scope>NUCLEOTIDE SEQUENCE</scope>
</reference>
<evidence type="ECO:0000313" key="1">
    <source>
        <dbReference type="EMBL" id="GJT84304.1"/>
    </source>
</evidence>
<sequence>MTEGMATHYKALEDQITRLADTISQQTSIISQVLTMVACVKQNSESIDEIQKKFEHTQQVLAELSLKIARTEKPPLDSPILDTPPATTFNLVTSSHKTDTSHKHDPLPNIRLPKLEIPTISGSNVSNWLFQIERFFEYHKT</sequence>
<proteinExistence type="predicted"/>
<gene>
    <name evidence="1" type="ORF">Tco_1058646</name>
</gene>
<evidence type="ECO:0000313" key="2">
    <source>
        <dbReference type="Proteomes" id="UP001151760"/>
    </source>
</evidence>
<name>A0ABQ5H9N6_9ASTR</name>
<reference evidence="1" key="1">
    <citation type="journal article" date="2022" name="Int. J. Mol. Sci.">
        <title>Draft Genome of Tanacetum Coccineum: Genomic Comparison of Closely Related Tanacetum-Family Plants.</title>
        <authorList>
            <person name="Yamashiro T."/>
            <person name="Shiraishi A."/>
            <person name="Nakayama K."/>
            <person name="Satake H."/>
        </authorList>
    </citation>
    <scope>NUCLEOTIDE SEQUENCE</scope>
</reference>
<dbReference type="Proteomes" id="UP001151760">
    <property type="component" value="Unassembled WGS sequence"/>
</dbReference>
<keyword evidence="2" id="KW-1185">Reference proteome</keyword>
<accession>A0ABQ5H9N6</accession>
<dbReference type="EMBL" id="BQNB010019345">
    <property type="protein sequence ID" value="GJT84304.1"/>
    <property type="molecule type" value="Genomic_DNA"/>
</dbReference>
<organism evidence="1 2">
    <name type="scientific">Tanacetum coccineum</name>
    <dbReference type="NCBI Taxonomy" id="301880"/>
    <lineage>
        <taxon>Eukaryota</taxon>
        <taxon>Viridiplantae</taxon>
        <taxon>Streptophyta</taxon>
        <taxon>Embryophyta</taxon>
        <taxon>Tracheophyta</taxon>
        <taxon>Spermatophyta</taxon>
        <taxon>Magnoliopsida</taxon>
        <taxon>eudicotyledons</taxon>
        <taxon>Gunneridae</taxon>
        <taxon>Pentapetalae</taxon>
        <taxon>asterids</taxon>
        <taxon>campanulids</taxon>
        <taxon>Asterales</taxon>
        <taxon>Asteraceae</taxon>
        <taxon>Asteroideae</taxon>
        <taxon>Anthemideae</taxon>
        <taxon>Anthemidinae</taxon>
        <taxon>Tanacetum</taxon>
    </lineage>
</organism>
<feature type="non-terminal residue" evidence="1">
    <location>
        <position position="141"/>
    </location>
</feature>
<comment type="caution">
    <text evidence="1">The sequence shown here is derived from an EMBL/GenBank/DDBJ whole genome shotgun (WGS) entry which is preliminary data.</text>
</comment>
<protein>
    <submittedName>
        <fullName evidence="1">Uncharacterized protein</fullName>
    </submittedName>
</protein>